<name>A0AAV1H0M7_XYRNO</name>
<dbReference type="AlphaFoldDB" id="A0AAV1H0M7"/>
<reference evidence="3" key="1">
    <citation type="submission" date="2023-08" db="EMBL/GenBank/DDBJ databases">
        <authorList>
            <person name="Alioto T."/>
            <person name="Alioto T."/>
            <person name="Gomez Garrido J."/>
        </authorList>
    </citation>
    <scope>NUCLEOTIDE SEQUENCE</scope>
</reference>
<dbReference type="Proteomes" id="UP001178508">
    <property type="component" value="Chromosome 18"/>
</dbReference>
<feature type="region of interest" description="Disordered" evidence="2">
    <location>
        <begin position="181"/>
        <end position="209"/>
    </location>
</feature>
<accession>A0AAV1H0M7</accession>
<gene>
    <name evidence="3" type="ORF">XNOV1_A012721</name>
</gene>
<evidence type="ECO:0000256" key="2">
    <source>
        <dbReference type="SAM" id="MobiDB-lite"/>
    </source>
</evidence>
<feature type="region of interest" description="Disordered" evidence="2">
    <location>
        <begin position="221"/>
        <end position="289"/>
    </location>
</feature>
<dbReference type="EMBL" id="OY660881">
    <property type="protein sequence ID" value="CAJ1079580.1"/>
    <property type="molecule type" value="Genomic_DNA"/>
</dbReference>
<sequence>MSIARGTTYRQQRPALLETPHRQQRPALLETPHRQQRPALLETPSRQQRPALLETPHRQQRPALLETPHRQQRPALLETPHRQQRPALLETPHRQQRPALLETPYRQQRPALLETPYRQQRPALLETPYRLQNHPRPSHVNRHQATNGQYQPPYGQNHASYRQWQAPNQPYRAANGRYQATHGQLPQPQAQNQQWQTTNGQQRPTNAQKQACIVPQQAPNLQTPTDQQASHGQQQAPNVQASTDQQASHGQQQAPTDQQASHGQQQAPTDQQAYHGQQQALPDHWQAPDGEMYFNIPLWLEENKDQQRRLKNTEELLEVEREKSACLEKEVEKMTPFLNAAQEVSIYEHKTKEELLVLVAALSSQLKSETRHKEVLEKELEGTKHQLARPIFQRLTEEKEAPQQEIQILKKEAESSEKGTEKLERLELQLEKTNSIPQLNSQLIIQVKANETLQREVDGFKQEELYECMTKEKDSKGDTPVDVTPPEDNPNAPEEIQESTEEIQGAPVDFQEATEEIEEDWIKREMESVSAWRRFKKLMTPRHRRQFKHQQQGQNQV</sequence>
<feature type="coiled-coil region" evidence="1">
    <location>
        <begin position="359"/>
        <end position="429"/>
    </location>
</feature>
<keyword evidence="4" id="KW-1185">Reference proteome</keyword>
<protein>
    <submittedName>
        <fullName evidence="3">Uncharacterized protein</fullName>
    </submittedName>
</protein>
<feature type="coiled-coil region" evidence="1">
    <location>
        <begin position="300"/>
        <end position="330"/>
    </location>
</feature>
<evidence type="ECO:0000313" key="3">
    <source>
        <dbReference type="EMBL" id="CAJ1079580.1"/>
    </source>
</evidence>
<proteinExistence type="predicted"/>
<keyword evidence="1" id="KW-0175">Coiled coil</keyword>
<feature type="region of interest" description="Disordered" evidence="2">
    <location>
        <begin position="471"/>
        <end position="516"/>
    </location>
</feature>
<evidence type="ECO:0000256" key="1">
    <source>
        <dbReference type="SAM" id="Coils"/>
    </source>
</evidence>
<organism evidence="3 4">
    <name type="scientific">Xyrichtys novacula</name>
    <name type="common">Pearly razorfish</name>
    <name type="synonym">Hemipteronotus novacula</name>
    <dbReference type="NCBI Taxonomy" id="13765"/>
    <lineage>
        <taxon>Eukaryota</taxon>
        <taxon>Metazoa</taxon>
        <taxon>Chordata</taxon>
        <taxon>Craniata</taxon>
        <taxon>Vertebrata</taxon>
        <taxon>Euteleostomi</taxon>
        <taxon>Actinopterygii</taxon>
        <taxon>Neopterygii</taxon>
        <taxon>Teleostei</taxon>
        <taxon>Neoteleostei</taxon>
        <taxon>Acanthomorphata</taxon>
        <taxon>Eupercaria</taxon>
        <taxon>Labriformes</taxon>
        <taxon>Labridae</taxon>
        <taxon>Xyrichtys</taxon>
    </lineage>
</organism>
<feature type="compositionally biased region" description="Polar residues" evidence="2">
    <location>
        <begin position="221"/>
        <end position="280"/>
    </location>
</feature>
<evidence type="ECO:0000313" key="4">
    <source>
        <dbReference type="Proteomes" id="UP001178508"/>
    </source>
</evidence>
<feature type="compositionally biased region" description="Low complexity" evidence="2">
    <location>
        <begin position="183"/>
        <end position="202"/>
    </location>
</feature>
<feature type="region of interest" description="Disordered" evidence="2">
    <location>
        <begin position="1"/>
        <end position="157"/>
    </location>
</feature>